<dbReference type="RefSeq" id="WP_185003275.1">
    <property type="nucleotide sequence ID" value="NZ_BAAAUI010000032.1"/>
</dbReference>
<evidence type="ECO:0000313" key="7">
    <source>
        <dbReference type="Proteomes" id="UP000533598"/>
    </source>
</evidence>
<dbReference type="Pfam" id="PF00425">
    <property type="entry name" value="Chorismate_bind"/>
    <property type="match status" value="1"/>
</dbReference>
<evidence type="ECO:0000256" key="2">
    <source>
        <dbReference type="ARBA" id="ARBA00022723"/>
    </source>
</evidence>
<dbReference type="InterPro" id="IPR005801">
    <property type="entry name" value="ADC_synthase"/>
</dbReference>
<dbReference type="GO" id="GO:0000162">
    <property type="term" value="P:L-tryptophan biosynthetic process"/>
    <property type="evidence" value="ECO:0007669"/>
    <property type="project" value="TreeGrafter"/>
</dbReference>
<proteinExistence type="predicted"/>
<evidence type="ECO:0000313" key="6">
    <source>
        <dbReference type="EMBL" id="MBB4677305.1"/>
    </source>
</evidence>
<evidence type="ECO:0000256" key="3">
    <source>
        <dbReference type="ARBA" id="ARBA00022842"/>
    </source>
</evidence>
<name>A0A7W7CA10_9PSEU</name>
<comment type="cofactor">
    <cofactor evidence="1">
        <name>Mg(2+)</name>
        <dbReference type="ChEBI" id="CHEBI:18420"/>
    </cofactor>
</comment>
<dbReference type="InterPro" id="IPR019999">
    <property type="entry name" value="Anth_synth_I-like"/>
</dbReference>
<evidence type="ECO:0000259" key="5">
    <source>
        <dbReference type="Pfam" id="PF00425"/>
    </source>
</evidence>
<dbReference type="AlphaFoldDB" id="A0A7W7CA10"/>
<evidence type="ECO:0000256" key="4">
    <source>
        <dbReference type="ARBA" id="ARBA00023239"/>
    </source>
</evidence>
<dbReference type="NCBIfam" id="TIGR03494">
    <property type="entry name" value="salicyl_syn"/>
    <property type="match status" value="1"/>
</dbReference>
<keyword evidence="7" id="KW-1185">Reference proteome</keyword>
<dbReference type="GO" id="GO:0046872">
    <property type="term" value="F:metal ion binding"/>
    <property type="evidence" value="ECO:0007669"/>
    <property type="project" value="UniProtKB-KW"/>
</dbReference>
<keyword evidence="4" id="KW-0456">Lyase</keyword>
<dbReference type="InterPro" id="IPR015890">
    <property type="entry name" value="Chorismate_C"/>
</dbReference>
<dbReference type="GO" id="GO:0016833">
    <property type="term" value="F:oxo-acid-lyase activity"/>
    <property type="evidence" value="ECO:0007669"/>
    <property type="project" value="InterPro"/>
</dbReference>
<dbReference type="InterPro" id="IPR019996">
    <property type="entry name" value="Salicylate_synthase"/>
</dbReference>
<comment type="caution">
    <text evidence="6">The sequence shown here is derived from an EMBL/GenBank/DDBJ whole genome shotgun (WGS) entry which is preliminary data.</text>
</comment>
<keyword evidence="3" id="KW-0460">Magnesium</keyword>
<evidence type="ECO:0000256" key="1">
    <source>
        <dbReference type="ARBA" id="ARBA00001946"/>
    </source>
</evidence>
<dbReference type="EMBL" id="JACHMH010000001">
    <property type="protein sequence ID" value="MBB4677305.1"/>
    <property type="molecule type" value="Genomic_DNA"/>
</dbReference>
<dbReference type="Proteomes" id="UP000533598">
    <property type="component" value="Unassembled WGS sequence"/>
</dbReference>
<keyword evidence="2" id="KW-0479">Metal-binding</keyword>
<dbReference type="PANTHER" id="PTHR11236:SF48">
    <property type="entry name" value="ISOCHORISMATE SYNTHASE MENF"/>
    <property type="match status" value="1"/>
</dbReference>
<dbReference type="SUPFAM" id="SSF56322">
    <property type="entry name" value="ADC synthase"/>
    <property type="match status" value="1"/>
</dbReference>
<gene>
    <name evidence="6" type="ORF">HNR67_003423</name>
</gene>
<dbReference type="Gene3D" id="3.60.120.10">
    <property type="entry name" value="Anthranilate synthase"/>
    <property type="match status" value="1"/>
</dbReference>
<sequence>MPLEAPARQDNEQRTVDLLADPLLVATRLTEAGLSETHVLYERSGEFAVALGAAARITVTRTEITLVAGELHRTLPWQRTPLERIDELLAQLPFTGWRAYGWAGFEFAYAHAGLLDQVGEDPLLHLVIPTVEARLSEGSAVVTGTDPVLLAKVAALLAEPVAEPAYQPVPVELGEAGAEQYRTAVAGAIEEIRAGRLQKVILSRVVPVEQPVDLAGTYLVGRRRNTPARSFLLDLGGVRAAGFSPETVLEVDAHGRVTTQPLAGTRALTGSAEEDQRLEQDLLQDSKEIYEHAISVKVAHDELAELCRPGSVDVHGFMSVKKRGSAQHLASTVTGELPAGEGPWGAFAALFPAVTASGVPKRAAYETIARHESEPRGLYSGAVFRADSEGTLDAALVLRTVFQRAGRTWLRAGAGIIEQSDPDRELEETCEKLRSVSPHLVRGD</sequence>
<dbReference type="PANTHER" id="PTHR11236">
    <property type="entry name" value="AMINOBENZOATE/ANTHRANILATE SYNTHASE"/>
    <property type="match status" value="1"/>
</dbReference>
<reference evidence="6 7" key="1">
    <citation type="submission" date="2020-08" db="EMBL/GenBank/DDBJ databases">
        <title>Sequencing the genomes of 1000 actinobacteria strains.</title>
        <authorList>
            <person name="Klenk H.-P."/>
        </authorList>
    </citation>
    <scope>NUCLEOTIDE SEQUENCE [LARGE SCALE GENOMIC DNA]</scope>
    <source>
        <strain evidence="6 7">DSM 44230</strain>
    </source>
</reference>
<accession>A0A7W7CA10</accession>
<organism evidence="6 7">
    <name type="scientific">Crossiella cryophila</name>
    <dbReference type="NCBI Taxonomy" id="43355"/>
    <lineage>
        <taxon>Bacteria</taxon>
        <taxon>Bacillati</taxon>
        <taxon>Actinomycetota</taxon>
        <taxon>Actinomycetes</taxon>
        <taxon>Pseudonocardiales</taxon>
        <taxon>Pseudonocardiaceae</taxon>
        <taxon>Crossiella</taxon>
    </lineage>
</organism>
<protein>
    <submittedName>
        <fullName evidence="6">Salicylate synthase</fullName>
    </submittedName>
</protein>
<feature type="domain" description="Chorismate-utilising enzyme C-terminal" evidence="5">
    <location>
        <begin position="179"/>
        <end position="432"/>
    </location>
</feature>
<dbReference type="PRINTS" id="PR00095">
    <property type="entry name" value="ANTSNTHASEI"/>
</dbReference>
<dbReference type="GO" id="GO:0008909">
    <property type="term" value="F:isochorismate synthase activity"/>
    <property type="evidence" value="ECO:0007669"/>
    <property type="project" value="InterPro"/>
</dbReference>